<dbReference type="AlphaFoldDB" id="A0A284R1Z8"/>
<dbReference type="Gene3D" id="3.40.50.1820">
    <property type="entry name" value="alpha/beta hydrolase"/>
    <property type="match status" value="1"/>
</dbReference>
<evidence type="ECO:0000256" key="1">
    <source>
        <dbReference type="ARBA" id="ARBA00022801"/>
    </source>
</evidence>
<dbReference type="Proteomes" id="UP000219338">
    <property type="component" value="Unassembled WGS sequence"/>
</dbReference>
<dbReference type="EMBL" id="FUEG01000003">
    <property type="protein sequence ID" value="SJL02741.1"/>
    <property type="molecule type" value="Genomic_DNA"/>
</dbReference>
<protein>
    <recommendedName>
        <fullName evidence="2">Alpha/beta hydrolase fold-3 domain-containing protein</fullName>
    </recommendedName>
</protein>
<dbReference type="InterPro" id="IPR029058">
    <property type="entry name" value="AB_hydrolase_fold"/>
</dbReference>
<keyword evidence="1" id="KW-0378">Hydrolase</keyword>
<dbReference type="STRING" id="47428.A0A284R1Z8"/>
<dbReference type="OrthoDB" id="2152029at2759"/>
<dbReference type="Pfam" id="PF07859">
    <property type="entry name" value="Abhydrolase_3"/>
    <property type="match status" value="1"/>
</dbReference>
<dbReference type="SUPFAM" id="SSF53474">
    <property type="entry name" value="alpha/beta-Hydrolases"/>
    <property type="match status" value="1"/>
</dbReference>
<evidence type="ECO:0000313" key="3">
    <source>
        <dbReference type="EMBL" id="SJL02741.1"/>
    </source>
</evidence>
<feature type="domain" description="Alpha/beta hydrolase fold-3" evidence="2">
    <location>
        <begin position="54"/>
        <end position="280"/>
    </location>
</feature>
<keyword evidence="4" id="KW-1185">Reference proteome</keyword>
<reference evidence="4" key="1">
    <citation type="journal article" date="2017" name="Nat. Ecol. Evol.">
        <title>Genome expansion and lineage-specific genetic innovations in the forest pathogenic fungi Armillaria.</title>
        <authorList>
            <person name="Sipos G."/>
            <person name="Prasanna A.N."/>
            <person name="Walter M.C."/>
            <person name="O'Connor E."/>
            <person name="Balint B."/>
            <person name="Krizsan K."/>
            <person name="Kiss B."/>
            <person name="Hess J."/>
            <person name="Varga T."/>
            <person name="Slot J."/>
            <person name="Riley R."/>
            <person name="Boka B."/>
            <person name="Rigling D."/>
            <person name="Barry K."/>
            <person name="Lee J."/>
            <person name="Mihaltcheva S."/>
            <person name="LaButti K."/>
            <person name="Lipzen A."/>
            <person name="Waldron R."/>
            <person name="Moloney N.M."/>
            <person name="Sperisen C."/>
            <person name="Kredics L."/>
            <person name="Vagvoelgyi C."/>
            <person name="Patrignani A."/>
            <person name="Fitzpatrick D."/>
            <person name="Nagy I."/>
            <person name="Doyle S."/>
            <person name="Anderson J.B."/>
            <person name="Grigoriev I.V."/>
            <person name="Gueldener U."/>
            <person name="Muensterkoetter M."/>
            <person name="Nagy L.G."/>
        </authorList>
    </citation>
    <scope>NUCLEOTIDE SEQUENCE [LARGE SCALE GENOMIC DNA]</scope>
    <source>
        <strain evidence="4">C18/9</strain>
    </source>
</reference>
<dbReference type="GO" id="GO:0016787">
    <property type="term" value="F:hydrolase activity"/>
    <property type="evidence" value="ECO:0007669"/>
    <property type="project" value="UniProtKB-KW"/>
</dbReference>
<proteinExistence type="predicted"/>
<sequence>MATLIRYRETLPVQESLASYTTWTATTGLEANVEELCNGAKLLWVGPKRLDKVMLYCHGGGYMLGVGANTLSWLRYMQLELEKRDVDLGIAVVAYNLLPNAVFPSQLREATDGFNHLIAAGLLPENIIIGGDSAGGNLALQLLSHILYPLPSVETAHARPETRLRGLLLVSPFVGAKGTSGKPLSHLAALHKRDFLPAEFHRYVCRTFLKDVPESDIAYADGLEAPEEWFKPFGETIGRILVTAGEWDFLVEDDRWFYEKCLKPFHRDVRFVVEKEGEHVAPILDFVMKEERLSILTPLIVEWLADTFREPGV</sequence>
<dbReference type="PANTHER" id="PTHR48081">
    <property type="entry name" value="AB HYDROLASE SUPERFAMILY PROTEIN C4A8.06C"/>
    <property type="match status" value="1"/>
</dbReference>
<dbReference type="InterPro" id="IPR013094">
    <property type="entry name" value="AB_hydrolase_3"/>
</dbReference>
<gene>
    <name evidence="3" type="ORF">ARMOST_06077</name>
</gene>
<dbReference type="OMA" id="LMWFTER"/>
<dbReference type="PANTHER" id="PTHR48081:SF31">
    <property type="entry name" value="STERYL ACETYL HYDROLASE MUG81-RELATED"/>
    <property type="match status" value="1"/>
</dbReference>
<accession>A0A284R1Z8</accession>
<dbReference type="InterPro" id="IPR050300">
    <property type="entry name" value="GDXG_lipolytic_enzyme"/>
</dbReference>
<evidence type="ECO:0000313" key="4">
    <source>
        <dbReference type="Proteomes" id="UP000219338"/>
    </source>
</evidence>
<evidence type="ECO:0000259" key="2">
    <source>
        <dbReference type="Pfam" id="PF07859"/>
    </source>
</evidence>
<organism evidence="3 4">
    <name type="scientific">Armillaria ostoyae</name>
    <name type="common">Armillaria root rot fungus</name>
    <dbReference type="NCBI Taxonomy" id="47428"/>
    <lineage>
        <taxon>Eukaryota</taxon>
        <taxon>Fungi</taxon>
        <taxon>Dikarya</taxon>
        <taxon>Basidiomycota</taxon>
        <taxon>Agaricomycotina</taxon>
        <taxon>Agaricomycetes</taxon>
        <taxon>Agaricomycetidae</taxon>
        <taxon>Agaricales</taxon>
        <taxon>Marasmiineae</taxon>
        <taxon>Physalacriaceae</taxon>
        <taxon>Armillaria</taxon>
    </lineage>
</organism>
<name>A0A284R1Z8_ARMOS</name>